<keyword evidence="1" id="KW-0175">Coiled coil</keyword>
<sequence length="333" mass="38375">MTHLIGSEVNERSLYLVQIKYLEEQLERCQQTYDELDDRDLRSRYDELERDKKESTGHPKRLVDAKERKEEELSRRLLAQPAAAAHAQRALRLQQSLELQGLQQRLDGLLSESCTRAAECLKQQELKEQQTQLKQQNLDAEIRTRRLARDIEELEAAIEVLKTTEAEPNRAIEILKDIIDKSRGRGTSQILREDRAITGKQIDCLHFLLDGQVTLPRQRDALQDQNRELRLQINRLSAVRKRGVKERITCDKLKAELDARSSAHSSMLARTDALRQLAALESEESRQRADEEEEEVSVTEGKIKRLLEILESSAIPGSRPRPQDFGLHPQRLA</sequence>
<organism evidence="3 4">
    <name type="scientific">Liparis tanakae</name>
    <name type="common">Tanaka's snailfish</name>
    <dbReference type="NCBI Taxonomy" id="230148"/>
    <lineage>
        <taxon>Eukaryota</taxon>
        <taxon>Metazoa</taxon>
        <taxon>Chordata</taxon>
        <taxon>Craniata</taxon>
        <taxon>Vertebrata</taxon>
        <taxon>Euteleostomi</taxon>
        <taxon>Actinopterygii</taxon>
        <taxon>Neopterygii</taxon>
        <taxon>Teleostei</taxon>
        <taxon>Neoteleostei</taxon>
        <taxon>Acanthomorphata</taxon>
        <taxon>Eupercaria</taxon>
        <taxon>Perciformes</taxon>
        <taxon>Cottioidei</taxon>
        <taxon>Cottales</taxon>
        <taxon>Liparidae</taxon>
        <taxon>Liparis</taxon>
    </lineage>
</organism>
<evidence type="ECO:0000256" key="1">
    <source>
        <dbReference type="SAM" id="Coils"/>
    </source>
</evidence>
<protein>
    <submittedName>
        <fullName evidence="3">Uncharacterized protein</fullName>
    </submittedName>
</protein>
<keyword evidence="4" id="KW-1185">Reference proteome</keyword>
<gene>
    <name evidence="3" type="ORF">EYF80_037368</name>
</gene>
<reference evidence="3 4" key="1">
    <citation type="submission" date="2019-03" db="EMBL/GenBank/DDBJ databases">
        <title>First draft genome of Liparis tanakae, snailfish: a comprehensive survey of snailfish specific genes.</title>
        <authorList>
            <person name="Kim W."/>
            <person name="Song I."/>
            <person name="Jeong J.-H."/>
            <person name="Kim D."/>
            <person name="Kim S."/>
            <person name="Ryu S."/>
            <person name="Song J.Y."/>
            <person name="Lee S.K."/>
        </authorList>
    </citation>
    <scope>NUCLEOTIDE SEQUENCE [LARGE SCALE GENOMIC DNA]</scope>
    <source>
        <tissue evidence="3">Muscle</tissue>
    </source>
</reference>
<evidence type="ECO:0000313" key="3">
    <source>
        <dbReference type="EMBL" id="TNN52408.1"/>
    </source>
</evidence>
<evidence type="ECO:0000256" key="2">
    <source>
        <dbReference type="SAM" id="MobiDB-lite"/>
    </source>
</evidence>
<feature type="region of interest" description="Disordered" evidence="2">
    <location>
        <begin position="312"/>
        <end position="333"/>
    </location>
</feature>
<dbReference type="OrthoDB" id="8953045at2759"/>
<comment type="caution">
    <text evidence="3">The sequence shown here is derived from an EMBL/GenBank/DDBJ whole genome shotgun (WGS) entry which is preliminary data.</text>
</comment>
<dbReference type="AlphaFoldDB" id="A0A4Z2GFU9"/>
<feature type="coiled-coil region" evidence="1">
    <location>
        <begin position="121"/>
        <end position="167"/>
    </location>
</feature>
<feature type="region of interest" description="Disordered" evidence="2">
    <location>
        <begin position="47"/>
        <end position="68"/>
    </location>
</feature>
<evidence type="ECO:0000313" key="4">
    <source>
        <dbReference type="Proteomes" id="UP000314294"/>
    </source>
</evidence>
<feature type="coiled-coil region" evidence="1">
    <location>
        <begin position="275"/>
        <end position="309"/>
    </location>
</feature>
<proteinExistence type="predicted"/>
<name>A0A4Z2GFU9_9TELE</name>
<accession>A0A4Z2GFU9</accession>
<dbReference type="EMBL" id="SRLO01000548">
    <property type="protein sequence ID" value="TNN52408.1"/>
    <property type="molecule type" value="Genomic_DNA"/>
</dbReference>
<dbReference type="Proteomes" id="UP000314294">
    <property type="component" value="Unassembled WGS sequence"/>
</dbReference>